<name>A0ABX0WCZ8_9RHOB</name>
<accession>A0ABX0WCZ8</accession>
<comment type="caution">
    <text evidence="9">The sequence shown here is derived from an EMBL/GenBank/DDBJ whole genome shotgun (WGS) entry which is preliminary data.</text>
</comment>
<dbReference type="SMART" id="SM00387">
    <property type="entry name" value="HATPase_c"/>
    <property type="match status" value="1"/>
</dbReference>
<dbReference type="Pfam" id="PF00512">
    <property type="entry name" value="HisKA"/>
    <property type="match status" value="1"/>
</dbReference>
<keyword evidence="10" id="KW-1185">Reference proteome</keyword>
<dbReference type="SUPFAM" id="SSF52172">
    <property type="entry name" value="CheY-like"/>
    <property type="match status" value="2"/>
</dbReference>
<dbReference type="RefSeq" id="WP_167685202.1">
    <property type="nucleotide sequence ID" value="NZ_QHLQ01000019.1"/>
</dbReference>
<feature type="transmembrane region" description="Helical" evidence="6">
    <location>
        <begin position="6"/>
        <end position="26"/>
    </location>
</feature>
<dbReference type="InterPro" id="IPR001789">
    <property type="entry name" value="Sig_transdc_resp-reg_receiver"/>
</dbReference>
<keyword evidence="9" id="KW-0808">Transferase</keyword>
<dbReference type="CDD" id="cd00082">
    <property type="entry name" value="HisKA"/>
    <property type="match status" value="1"/>
</dbReference>
<evidence type="ECO:0000259" key="8">
    <source>
        <dbReference type="PROSITE" id="PS50110"/>
    </source>
</evidence>
<evidence type="ECO:0000256" key="1">
    <source>
        <dbReference type="ARBA" id="ARBA00000085"/>
    </source>
</evidence>
<evidence type="ECO:0000313" key="10">
    <source>
        <dbReference type="Proteomes" id="UP001429564"/>
    </source>
</evidence>
<dbReference type="InterPro" id="IPR003661">
    <property type="entry name" value="HisK_dim/P_dom"/>
</dbReference>
<reference evidence="9 10" key="1">
    <citation type="submission" date="2018-05" db="EMBL/GenBank/DDBJ databases">
        <authorList>
            <person name="Zhang Y.-J."/>
        </authorList>
    </citation>
    <scope>NUCLEOTIDE SEQUENCE [LARGE SCALE GENOMIC DNA]</scope>
    <source>
        <strain evidence="9 10">CY04</strain>
    </source>
</reference>
<feature type="domain" description="Response regulatory" evidence="8">
    <location>
        <begin position="485"/>
        <end position="606"/>
    </location>
</feature>
<dbReference type="SMART" id="SM00388">
    <property type="entry name" value="HisKA"/>
    <property type="match status" value="1"/>
</dbReference>
<dbReference type="SUPFAM" id="SSF55874">
    <property type="entry name" value="ATPase domain of HSP90 chaperone/DNA topoisomerase II/histidine kinase"/>
    <property type="match status" value="1"/>
</dbReference>
<evidence type="ECO:0000256" key="5">
    <source>
        <dbReference type="PROSITE-ProRule" id="PRU00169"/>
    </source>
</evidence>
<dbReference type="PROSITE" id="PS50109">
    <property type="entry name" value="HIS_KIN"/>
    <property type="match status" value="1"/>
</dbReference>
<dbReference type="EMBL" id="QHLQ01000019">
    <property type="protein sequence ID" value="NIZ62585.1"/>
    <property type="molecule type" value="Genomic_DNA"/>
</dbReference>
<dbReference type="SUPFAM" id="SSF47384">
    <property type="entry name" value="Homodimeric domain of signal transducing histidine kinase"/>
    <property type="match status" value="1"/>
</dbReference>
<dbReference type="InterPro" id="IPR005467">
    <property type="entry name" value="His_kinase_dom"/>
</dbReference>
<evidence type="ECO:0000256" key="3">
    <source>
        <dbReference type="ARBA" id="ARBA00022553"/>
    </source>
</evidence>
<dbReference type="Gene3D" id="3.30.565.10">
    <property type="entry name" value="Histidine kinase-like ATPase, C-terminal domain"/>
    <property type="match status" value="1"/>
</dbReference>
<keyword evidence="9" id="KW-0418">Kinase</keyword>
<dbReference type="SMART" id="SM00448">
    <property type="entry name" value="REC"/>
    <property type="match status" value="2"/>
</dbReference>
<dbReference type="PRINTS" id="PR00344">
    <property type="entry name" value="BCTRLSENSOR"/>
</dbReference>
<evidence type="ECO:0000259" key="7">
    <source>
        <dbReference type="PROSITE" id="PS50109"/>
    </source>
</evidence>
<dbReference type="InterPro" id="IPR004358">
    <property type="entry name" value="Sig_transdc_His_kin-like_C"/>
</dbReference>
<sequence>MKRTSILFQIVVSMALAAVLVAFVVGDLARRYETQRLTQQLSEQADLTVSLLGGLMLDAIIVEDVPVLETGLNEAISRNPKILGIQILSEDRTVIAEAHTIAWDEPRSFVMYDRPLEWEGMVPAHMVVKWSTSEGQVLLQKTVRQTILWTGLTVGALSLLVLCLIHILAMRPLHMIHQRMSDAISGLKRPSIQLPWYASREYSALNFSVGVLEDTFTERDEREFALEQAREAADVANGAKSEFLANMSHEIRTPMNGVIGMAELILETDLDEDQKMYADTIATSGSALLTIINDILNFSKIESGKMKLELDTFNLQTAIEDVVTLLSPAAVDKGVEITLRYDPDLPTVFEGDVGRIRQVVTNIIGNAVKFTLEGYVFIEVSGGVSGDLCDLTISVTDTGIGIPEDKIDHIFNAFEQVDGAATRNFEGTGLGLAISTRLLRLMGGEISARSNPGEGSVFTMQLPLLASGEDCEPVWVDSLDLKGLKVLVVDDLELNRTILFERLTTWGIHCTLASSGEEVLEILAAARERGEAFDLVLQDYQMPGMDGRELAIRIRAIPEHAKLPLVILSSVEQSLDSETKQLLSPCELALKPVRSAQMHSVISRSLHLAPEPPVPNPEIATGGQQGKLLRVLLAEDNKTNQLVVRKMLKDAPAETIVAANGLEAVQMYRDTCPDVVLMDMMMPEMDGLEATMIIREYEDAHNIAHCPIIALTANAMPADKDKCLQVGMDGFLSKPINKKALWGAIAKNTETSVVLKTGT</sequence>
<evidence type="ECO:0000256" key="2">
    <source>
        <dbReference type="ARBA" id="ARBA00012438"/>
    </source>
</evidence>
<organism evidence="9 10">
    <name type="scientific">Parasedimentitalea denitrificans</name>
    <dbReference type="NCBI Taxonomy" id="2211118"/>
    <lineage>
        <taxon>Bacteria</taxon>
        <taxon>Pseudomonadati</taxon>
        <taxon>Pseudomonadota</taxon>
        <taxon>Alphaproteobacteria</taxon>
        <taxon>Rhodobacterales</taxon>
        <taxon>Paracoccaceae</taxon>
        <taxon>Parasedimentitalea</taxon>
    </lineage>
</organism>
<dbReference type="InterPro" id="IPR036890">
    <property type="entry name" value="HATPase_C_sf"/>
</dbReference>
<keyword evidence="6" id="KW-1133">Transmembrane helix</keyword>
<feature type="transmembrane region" description="Helical" evidence="6">
    <location>
        <begin position="147"/>
        <end position="169"/>
    </location>
</feature>
<keyword evidence="4" id="KW-0902">Two-component regulatory system</keyword>
<evidence type="ECO:0000256" key="6">
    <source>
        <dbReference type="SAM" id="Phobius"/>
    </source>
</evidence>
<dbReference type="Pfam" id="PF00072">
    <property type="entry name" value="Response_reg"/>
    <property type="match status" value="2"/>
</dbReference>
<evidence type="ECO:0000256" key="4">
    <source>
        <dbReference type="ARBA" id="ARBA00023012"/>
    </source>
</evidence>
<keyword evidence="3 5" id="KW-0597">Phosphoprotein</keyword>
<dbReference type="CDD" id="cd17546">
    <property type="entry name" value="REC_hyHK_CKI1_RcsC-like"/>
    <property type="match status" value="2"/>
</dbReference>
<dbReference type="InterPro" id="IPR036097">
    <property type="entry name" value="HisK_dim/P_sf"/>
</dbReference>
<dbReference type="InterPro" id="IPR003594">
    <property type="entry name" value="HATPase_dom"/>
</dbReference>
<dbReference type="PANTHER" id="PTHR45339">
    <property type="entry name" value="HYBRID SIGNAL TRANSDUCTION HISTIDINE KINASE J"/>
    <property type="match status" value="1"/>
</dbReference>
<comment type="catalytic activity">
    <reaction evidence="1">
        <text>ATP + protein L-histidine = ADP + protein N-phospho-L-histidine.</text>
        <dbReference type="EC" id="2.7.13.3"/>
    </reaction>
</comment>
<dbReference type="Proteomes" id="UP001429564">
    <property type="component" value="Unassembled WGS sequence"/>
</dbReference>
<keyword evidence="6" id="KW-0472">Membrane</keyword>
<dbReference type="Pfam" id="PF02518">
    <property type="entry name" value="HATPase_c"/>
    <property type="match status" value="1"/>
</dbReference>
<feature type="domain" description="Histidine kinase" evidence="7">
    <location>
        <begin position="246"/>
        <end position="466"/>
    </location>
</feature>
<evidence type="ECO:0000313" key="9">
    <source>
        <dbReference type="EMBL" id="NIZ62585.1"/>
    </source>
</evidence>
<dbReference type="GO" id="GO:0016301">
    <property type="term" value="F:kinase activity"/>
    <property type="evidence" value="ECO:0007669"/>
    <property type="project" value="UniProtKB-KW"/>
</dbReference>
<proteinExistence type="predicted"/>
<feature type="domain" description="Response regulatory" evidence="8">
    <location>
        <begin position="630"/>
        <end position="749"/>
    </location>
</feature>
<gene>
    <name evidence="9" type="ORF">DL239_16560</name>
</gene>
<dbReference type="Gene3D" id="1.10.287.130">
    <property type="match status" value="1"/>
</dbReference>
<feature type="modified residue" description="4-aspartylphosphate" evidence="5">
    <location>
        <position position="679"/>
    </location>
</feature>
<feature type="modified residue" description="4-aspartylphosphate" evidence="5">
    <location>
        <position position="539"/>
    </location>
</feature>
<dbReference type="Gene3D" id="3.40.50.2300">
    <property type="match status" value="2"/>
</dbReference>
<keyword evidence="6" id="KW-0812">Transmembrane</keyword>
<dbReference type="CDD" id="cd16922">
    <property type="entry name" value="HATPase_EvgS-ArcB-TorS-like"/>
    <property type="match status" value="1"/>
</dbReference>
<dbReference type="InterPro" id="IPR011006">
    <property type="entry name" value="CheY-like_superfamily"/>
</dbReference>
<dbReference type="EC" id="2.7.13.3" evidence="2"/>
<dbReference type="PANTHER" id="PTHR45339:SF1">
    <property type="entry name" value="HYBRID SIGNAL TRANSDUCTION HISTIDINE KINASE J"/>
    <property type="match status" value="1"/>
</dbReference>
<dbReference type="PROSITE" id="PS50110">
    <property type="entry name" value="RESPONSE_REGULATORY"/>
    <property type="match status" value="2"/>
</dbReference>
<protein>
    <recommendedName>
        <fullName evidence="2">histidine kinase</fullName>
        <ecNumber evidence="2">2.7.13.3</ecNumber>
    </recommendedName>
</protein>